<evidence type="ECO:0000256" key="1">
    <source>
        <dbReference type="SAM" id="MobiDB-lite"/>
    </source>
</evidence>
<dbReference type="EMBL" id="JAPCWZ010000007">
    <property type="protein sequence ID" value="KAK8856322.1"/>
    <property type="molecule type" value="Genomic_DNA"/>
</dbReference>
<feature type="compositionally biased region" description="Low complexity" evidence="1">
    <location>
        <begin position="152"/>
        <end position="167"/>
    </location>
</feature>
<name>A0ABR2I2Q9_9PEZI</name>
<keyword evidence="3" id="KW-1185">Reference proteome</keyword>
<dbReference type="Proteomes" id="UP001390339">
    <property type="component" value="Unassembled WGS sequence"/>
</dbReference>
<proteinExistence type="predicted"/>
<feature type="region of interest" description="Disordered" evidence="1">
    <location>
        <begin position="202"/>
        <end position="259"/>
    </location>
</feature>
<feature type="compositionally biased region" description="Polar residues" evidence="1">
    <location>
        <begin position="1"/>
        <end position="12"/>
    </location>
</feature>
<sequence>MDSPRTKGSSSDAQRQKQAQRQQGASDPATPRSSSGMQMSDEIPKLHEGHNPMNFSLHGRYGDAFDGLASGNLAAPDNLPLSMAHKSRKDDNNNDGGSGSKKSLRPYPVLSGVQAAGSSIGSTPMGSEAAQSDDSQTEGDLHPFEVSSTAMQGQQKQKGKQQQQQQQPRAGTTGHHVSTITAAALPSKVFNGEAWLLDPYGTGNNPLSSSDLRMNKGKSRTLGRNAAKGGSGASEDMLDQYGETDTRHAGRSASLASNGDIELPVQHELVQDRLGSPGSDDLGI</sequence>
<feature type="region of interest" description="Disordered" evidence="1">
    <location>
        <begin position="1"/>
        <end position="179"/>
    </location>
</feature>
<gene>
    <name evidence="2" type="ORF">PGQ11_012234</name>
</gene>
<accession>A0ABR2I2Q9</accession>
<comment type="caution">
    <text evidence="2">The sequence shown here is derived from an EMBL/GenBank/DDBJ whole genome shotgun (WGS) entry which is preliminary data.</text>
</comment>
<evidence type="ECO:0000313" key="2">
    <source>
        <dbReference type="EMBL" id="KAK8856322.1"/>
    </source>
</evidence>
<feature type="compositionally biased region" description="Polar residues" evidence="1">
    <location>
        <begin position="116"/>
        <end position="134"/>
    </location>
</feature>
<organism evidence="2 3">
    <name type="scientific">Apiospora arundinis</name>
    <dbReference type="NCBI Taxonomy" id="335852"/>
    <lineage>
        <taxon>Eukaryota</taxon>
        <taxon>Fungi</taxon>
        <taxon>Dikarya</taxon>
        <taxon>Ascomycota</taxon>
        <taxon>Pezizomycotina</taxon>
        <taxon>Sordariomycetes</taxon>
        <taxon>Xylariomycetidae</taxon>
        <taxon>Amphisphaeriales</taxon>
        <taxon>Apiosporaceae</taxon>
        <taxon>Apiospora</taxon>
    </lineage>
</organism>
<evidence type="ECO:0000313" key="3">
    <source>
        <dbReference type="Proteomes" id="UP001390339"/>
    </source>
</evidence>
<feature type="compositionally biased region" description="Polar residues" evidence="1">
    <location>
        <begin position="202"/>
        <end position="212"/>
    </location>
</feature>
<protein>
    <submittedName>
        <fullName evidence="2">Uncharacterized protein</fullName>
    </submittedName>
</protein>
<reference evidence="2 3" key="1">
    <citation type="journal article" date="2024" name="IMA Fungus">
        <title>Apiospora arundinis, a panoply of carbohydrate-active enzymes and secondary metabolites.</title>
        <authorList>
            <person name="Sorensen T."/>
            <person name="Petersen C."/>
            <person name="Muurmann A.T."/>
            <person name="Christiansen J.V."/>
            <person name="Brundto M.L."/>
            <person name="Overgaard C.K."/>
            <person name="Boysen A.T."/>
            <person name="Wollenberg R.D."/>
            <person name="Larsen T.O."/>
            <person name="Sorensen J.L."/>
            <person name="Nielsen K.L."/>
            <person name="Sondergaard T.E."/>
        </authorList>
    </citation>
    <scope>NUCLEOTIDE SEQUENCE [LARGE SCALE GENOMIC DNA]</scope>
    <source>
        <strain evidence="2 3">AAU 773</strain>
    </source>
</reference>